<dbReference type="RefSeq" id="WP_048090917.1">
    <property type="nucleotide sequence ID" value="NZ_JMIY01000004.1"/>
</dbReference>
<comment type="pathway">
    <text evidence="1 8">Amino-acid biosynthesis; L-tryptophan biosynthesis; L-tryptophan from chorismate: step 2/5.</text>
</comment>
<organism evidence="11 12">
    <name type="scientific">Candidatus Methanoperedens nitratireducens</name>
    <dbReference type="NCBI Taxonomy" id="1392998"/>
    <lineage>
        <taxon>Archaea</taxon>
        <taxon>Methanobacteriati</taxon>
        <taxon>Methanobacteriota</taxon>
        <taxon>Stenosarchaea group</taxon>
        <taxon>Methanomicrobia</taxon>
        <taxon>Methanosarcinales</taxon>
        <taxon>ANME-2 cluster</taxon>
        <taxon>Candidatus Methanoperedentaceae</taxon>
        <taxon>Candidatus Methanoperedens</taxon>
    </lineage>
</organism>
<feature type="binding site" evidence="8">
    <location>
        <position position="224"/>
    </location>
    <ligand>
        <name>Mg(2+)</name>
        <dbReference type="ChEBI" id="CHEBI:18420"/>
        <label>2</label>
    </ligand>
</feature>
<keyword evidence="6 8" id="KW-0822">Tryptophan biosynthesis</keyword>
<feature type="binding site" evidence="8">
    <location>
        <position position="165"/>
    </location>
    <ligand>
        <name>anthranilate</name>
        <dbReference type="ChEBI" id="CHEBI:16567"/>
        <label>2</label>
    </ligand>
</feature>
<keyword evidence="7 8" id="KW-0057">Aromatic amino acid biosynthesis</keyword>
<dbReference type="FunFam" id="3.40.1030.10:FF:000002">
    <property type="entry name" value="Anthranilate phosphoribosyltransferase"/>
    <property type="match status" value="1"/>
</dbReference>
<dbReference type="Pfam" id="PF00591">
    <property type="entry name" value="Glycos_transf_3"/>
    <property type="match status" value="1"/>
</dbReference>
<gene>
    <name evidence="8" type="primary">trpD</name>
    <name evidence="11" type="ORF">ANME2D_01946</name>
</gene>
<feature type="binding site" evidence="8">
    <location>
        <position position="79"/>
    </location>
    <ligand>
        <name>anthranilate</name>
        <dbReference type="ChEBI" id="CHEBI:16567"/>
        <label>1</label>
    </ligand>
</feature>
<dbReference type="GO" id="GO:0005829">
    <property type="term" value="C:cytosol"/>
    <property type="evidence" value="ECO:0007669"/>
    <property type="project" value="TreeGrafter"/>
</dbReference>
<feature type="binding site" evidence="8">
    <location>
        <position position="110"/>
    </location>
    <ligand>
        <name>anthranilate</name>
        <dbReference type="ChEBI" id="CHEBI:16567"/>
        <label>1</label>
    </ligand>
</feature>
<dbReference type="HAMAP" id="MF_00211">
    <property type="entry name" value="TrpD"/>
    <property type="match status" value="1"/>
</dbReference>
<feature type="domain" description="Glycosyl transferase family 3" evidence="9">
    <location>
        <begin position="72"/>
        <end position="322"/>
    </location>
</feature>
<dbReference type="Proteomes" id="UP000027153">
    <property type="component" value="Unassembled WGS sequence"/>
</dbReference>
<keyword evidence="4 8" id="KW-0328">Glycosyltransferase</keyword>
<dbReference type="Pfam" id="PF02885">
    <property type="entry name" value="Glycos_trans_3N"/>
    <property type="match status" value="1"/>
</dbReference>
<sequence length="342" mass="35882">MKEYIQKLIQNQDLTSEEAEDAISKIFNDATDAQIAAFLTALKVKGEAPAEIAGLARGMKKAANRISPKINGTLVDTCGTGGDSTGTINVSTGAALVAAGAGVHVAKHGNYSITSKSGSADVLRELGVKIDLPPRQVEKVIEKAGIGFMLAPVFHPSMKRVAQVRRDLGFRTVFNILGPLTNPASAQAQVIGVFDESLCEPVASVLSILGTRRALVVHGSGMDEISNTDRTQIAELQNGRITRYTVTPEELGVRRALMGEIAGGTPEENARDIVEVLKGKKGAKRDIIAINAGAALLVGGKAENLVSGIAIANESIDSGTALNKLKDFVSTAGESDKLARFL</sequence>
<evidence type="ECO:0000256" key="3">
    <source>
        <dbReference type="ARBA" id="ARBA00022605"/>
    </source>
</evidence>
<feature type="binding site" evidence="8">
    <location>
        <begin position="107"/>
        <end position="115"/>
    </location>
    <ligand>
        <name>5-phospho-alpha-D-ribose 1-diphosphate</name>
        <dbReference type="ChEBI" id="CHEBI:58017"/>
    </ligand>
</feature>
<proteinExistence type="inferred from homology"/>
<evidence type="ECO:0000313" key="12">
    <source>
        <dbReference type="Proteomes" id="UP000027153"/>
    </source>
</evidence>
<comment type="cofactor">
    <cofactor evidence="8">
        <name>Mg(2+)</name>
        <dbReference type="ChEBI" id="CHEBI:18420"/>
    </cofactor>
    <text evidence="8">Binds 2 magnesium ions per monomer.</text>
</comment>
<feature type="binding site" evidence="8">
    <location>
        <position position="119"/>
    </location>
    <ligand>
        <name>5-phospho-alpha-D-ribose 1-diphosphate</name>
        <dbReference type="ChEBI" id="CHEBI:58017"/>
    </ligand>
</feature>
<dbReference type="PANTHER" id="PTHR43285">
    <property type="entry name" value="ANTHRANILATE PHOSPHORIBOSYLTRANSFERASE"/>
    <property type="match status" value="1"/>
</dbReference>
<evidence type="ECO:0000256" key="7">
    <source>
        <dbReference type="ARBA" id="ARBA00023141"/>
    </source>
</evidence>
<feature type="binding site" evidence="8">
    <location>
        <position position="87"/>
    </location>
    <ligand>
        <name>5-phospho-alpha-D-ribose 1-diphosphate</name>
        <dbReference type="ChEBI" id="CHEBI:58017"/>
    </ligand>
</feature>
<comment type="caution">
    <text evidence="11">The sequence shown here is derived from an EMBL/GenBank/DDBJ whole genome shotgun (WGS) entry which is preliminary data.</text>
</comment>
<dbReference type="GO" id="GO:0000287">
    <property type="term" value="F:magnesium ion binding"/>
    <property type="evidence" value="ECO:0007669"/>
    <property type="project" value="UniProtKB-UniRule"/>
</dbReference>
<dbReference type="InterPro" id="IPR000312">
    <property type="entry name" value="Glycosyl_Trfase_fam3"/>
</dbReference>
<keyword evidence="8" id="KW-0460">Magnesium</keyword>
<evidence type="ECO:0000256" key="8">
    <source>
        <dbReference type="HAMAP-Rule" id="MF_00211"/>
    </source>
</evidence>
<feature type="binding site" evidence="8">
    <location>
        <position position="91"/>
    </location>
    <ligand>
        <name>Mg(2+)</name>
        <dbReference type="ChEBI" id="CHEBI:18420"/>
        <label>1</label>
    </ligand>
</feature>
<dbReference type="SUPFAM" id="SSF47648">
    <property type="entry name" value="Nucleoside phosphorylase/phosphoribosyltransferase N-terminal domain"/>
    <property type="match status" value="1"/>
</dbReference>
<dbReference type="Gene3D" id="1.20.970.10">
    <property type="entry name" value="Transferase, Pyrimidine Nucleoside Phosphorylase, Chain C"/>
    <property type="match status" value="1"/>
</dbReference>
<evidence type="ECO:0000256" key="1">
    <source>
        <dbReference type="ARBA" id="ARBA00004907"/>
    </source>
</evidence>
<dbReference type="GO" id="GO:0004048">
    <property type="term" value="F:anthranilate phosphoribosyltransferase activity"/>
    <property type="evidence" value="ECO:0007669"/>
    <property type="project" value="UniProtKB-UniRule"/>
</dbReference>
<name>A0A062V967_9EURY</name>
<dbReference type="GO" id="GO:0000162">
    <property type="term" value="P:L-tryptophan biosynthetic process"/>
    <property type="evidence" value="ECO:0007669"/>
    <property type="project" value="UniProtKB-UniRule"/>
</dbReference>
<dbReference type="EC" id="2.4.2.18" evidence="2 8"/>
<evidence type="ECO:0000259" key="9">
    <source>
        <dbReference type="Pfam" id="PF00591"/>
    </source>
</evidence>
<dbReference type="InterPro" id="IPR035902">
    <property type="entry name" value="Nuc_phospho_transferase"/>
</dbReference>
<dbReference type="OrthoDB" id="8214at2157"/>
<keyword evidence="5 8" id="KW-0808">Transferase</keyword>
<comment type="subunit">
    <text evidence="8">Homodimer.</text>
</comment>
<dbReference type="SUPFAM" id="SSF52418">
    <property type="entry name" value="Nucleoside phosphorylase/phosphoribosyltransferase catalytic domain"/>
    <property type="match status" value="1"/>
</dbReference>
<keyword evidence="12" id="KW-1185">Reference proteome</keyword>
<dbReference type="InterPro" id="IPR017459">
    <property type="entry name" value="Glycosyl_Trfase_fam3_N_dom"/>
</dbReference>
<dbReference type="UniPathway" id="UPA00035">
    <property type="reaction ID" value="UER00041"/>
</dbReference>
<evidence type="ECO:0000256" key="6">
    <source>
        <dbReference type="ARBA" id="ARBA00022822"/>
    </source>
</evidence>
<dbReference type="InterPro" id="IPR036320">
    <property type="entry name" value="Glycosyl_Trfase_fam3_N_dom_sf"/>
</dbReference>
<evidence type="ECO:0000313" key="11">
    <source>
        <dbReference type="EMBL" id="KCZ71890.1"/>
    </source>
</evidence>
<dbReference type="Gene3D" id="3.40.1030.10">
    <property type="entry name" value="Nucleoside phosphorylase/phosphoribosyltransferase catalytic domain"/>
    <property type="match status" value="1"/>
</dbReference>
<dbReference type="PATRIC" id="fig|1392998.3.peg.1945"/>
<protein>
    <recommendedName>
        <fullName evidence="2 8">Anthranilate phosphoribosyltransferase</fullName>
        <ecNumber evidence="2 8">2.4.2.18</ecNumber>
    </recommendedName>
</protein>
<dbReference type="InterPro" id="IPR005940">
    <property type="entry name" value="Anthranilate_Pribosyl_Tfrase"/>
</dbReference>
<comment type="similarity">
    <text evidence="8">Belongs to the anthranilate phosphoribosyltransferase family.</text>
</comment>
<dbReference type="EMBL" id="JMIY01000004">
    <property type="protein sequence ID" value="KCZ71890.1"/>
    <property type="molecule type" value="Genomic_DNA"/>
</dbReference>
<evidence type="ECO:0000259" key="10">
    <source>
        <dbReference type="Pfam" id="PF02885"/>
    </source>
</evidence>
<dbReference type="AlphaFoldDB" id="A0A062V967"/>
<feature type="binding site" evidence="8">
    <location>
        <position position="224"/>
    </location>
    <ligand>
        <name>Mg(2+)</name>
        <dbReference type="ChEBI" id="CHEBI:18420"/>
        <label>1</label>
    </ligand>
</feature>
<accession>A0A062V967</accession>
<keyword evidence="8" id="KW-0479">Metal-binding</keyword>
<feature type="binding site" evidence="8">
    <location>
        <position position="223"/>
    </location>
    <ligand>
        <name>Mg(2+)</name>
        <dbReference type="ChEBI" id="CHEBI:18420"/>
        <label>2</label>
    </ligand>
</feature>
<feature type="binding site" evidence="8">
    <location>
        <position position="79"/>
    </location>
    <ligand>
        <name>5-phospho-alpha-D-ribose 1-diphosphate</name>
        <dbReference type="ChEBI" id="CHEBI:58017"/>
    </ligand>
</feature>
<feature type="binding site" evidence="8">
    <location>
        <begin position="82"/>
        <end position="83"/>
    </location>
    <ligand>
        <name>5-phospho-alpha-D-ribose 1-diphosphate</name>
        <dbReference type="ChEBI" id="CHEBI:58017"/>
    </ligand>
</feature>
<evidence type="ECO:0000256" key="5">
    <source>
        <dbReference type="ARBA" id="ARBA00022679"/>
    </source>
</evidence>
<comment type="caution">
    <text evidence="8">Lacks conserved residue(s) required for the propagation of feature annotation.</text>
</comment>
<dbReference type="PANTHER" id="PTHR43285:SF2">
    <property type="entry name" value="ANTHRANILATE PHOSPHORIBOSYLTRANSFERASE"/>
    <property type="match status" value="1"/>
</dbReference>
<dbReference type="NCBIfam" id="TIGR01245">
    <property type="entry name" value="trpD"/>
    <property type="match status" value="1"/>
</dbReference>
<comment type="catalytic activity">
    <reaction evidence="8">
        <text>N-(5-phospho-beta-D-ribosyl)anthranilate + diphosphate = 5-phospho-alpha-D-ribose 1-diphosphate + anthranilate</text>
        <dbReference type="Rhea" id="RHEA:11768"/>
        <dbReference type="ChEBI" id="CHEBI:16567"/>
        <dbReference type="ChEBI" id="CHEBI:18277"/>
        <dbReference type="ChEBI" id="CHEBI:33019"/>
        <dbReference type="ChEBI" id="CHEBI:58017"/>
        <dbReference type="EC" id="2.4.2.18"/>
    </reaction>
</comment>
<reference evidence="11 12" key="1">
    <citation type="journal article" date="2013" name="Nature">
        <title>Anaerobic oxidation of methane coupled to nitrate reduction in a novel archaeal lineage.</title>
        <authorList>
            <person name="Haroon M.F."/>
            <person name="Hu S."/>
            <person name="Shi Y."/>
            <person name="Imelfort M."/>
            <person name="Keller J."/>
            <person name="Hugenholtz P."/>
            <person name="Yuan Z."/>
            <person name="Tyson G.W."/>
        </authorList>
    </citation>
    <scope>NUCLEOTIDE SEQUENCE [LARGE SCALE GENOMIC DNA]</scope>
    <source>
        <strain evidence="11 12">ANME-2d</strain>
    </source>
</reference>
<feature type="binding site" evidence="8">
    <location>
        <begin position="89"/>
        <end position="92"/>
    </location>
    <ligand>
        <name>5-phospho-alpha-D-ribose 1-diphosphate</name>
        <dbReference type="ChEBI" id="CHEBI:58017"/>
    </ligand>
</feature>
<evidence type="ECO:0000256" key="4">
    <source>
        <dbReference type="ARBA" id="ARBA00022676"/>
    </source>
</evidence>
<feature type="domain" description="Glycosyl transferase family 3 N-terminal" evidence="10">
    <location>
        <begin position="2"/>
        <end position="63"/>
    </location>
</feature>
<evidence type="ECO:0000256" key="2">
    <source>
        <dbReference type="ARBA" id="ARBA00011948"/>
    </source>
</evidence>
<comment type="function">
    <text evidence="8">Catalyzes the transfer of the phosphoribosyl group of 5-phosphorylribose-1-pyrophosphate (PRPP) to anthranilate to yield N-(5'-phosphoribosyl)-anthranilate (PRA).</text>
</comment>
<keyword evidence="3 8" id="KW-0028">Amino-acid biosynthesis</keyword>